<evidence type="ECO:0000256" key="1">
    <source>
        <dbReference type="ARBA" id="ARBA00023224"/>
    </source>
</evidence>
<feature type="transmembrane region" description="Helical" evidence="4">
    <location>
        <begin position="39"/>
        <end position="62"/>
    </location>
</feature>
<keyword evidence="4" id="KW-1133">Transmembrane helix</keyword>
<evidence type="ECO:0000259" key="5">
    <source>
        <dbReference type="PROSITE" id="PS50111"/>
    </source>
</evidence>
<dbReference type="CDD" id="cd11386">
    <property type="entry name" value="MCP_signal"/>
    <property type="match status" value="1"/>
</dbReference>
<reference evidence="7 8" key="1">
    <citation type="submission" date="2016-04" db="EMBL/GenBank/DDBJ databases">
        <title>Genome sequence of Clostridium magnum DSM 2767.</title>
        <authorList>
            <person name="Poehlein A."/>
            <person name="Uhlig R."/>
            <person name="Fischer R."/>
            <person name="Bahl H."/>
            <person name="Daniel R."/>
        </authorList>
    </citation>
    <scope>NUCLEOTIDE SEQUENCE [LARGE SCALE GENOMIC DNA]</scope>
    <source>
        <strain evidence="7 8">DSM 2767</strain>
    </source>
</reference>
<feature type="transmembrane region" description="Helical" evidence="4">
    <location>
        <begin position="12"/>
        <end position="33"/>
    </location>
</feature>
<evidence type="ECO:0000256" key="4">
    <source>
        <dbReference type="SAM" id="Phobius"/>
    </source>
</evidence>
<dbReference type="EMBL" id="LWAE01000013">
    <property type="protein sequence ID" value="KZL88849.1"/>
    <property type="molecule type" value="Genomic_DNA"/>
</dbReference>
<keyword evidence="1 3" id="KW-0807">Transducer</keyword>
<dbReference type="Gene3D" id="6.10.340.10">
    <property type="match status" value="1"/>
</dbReference>
<dbReference type="InterPro" id="IPR003660">
    <property type="entry name" value="HAMP_dom"/>
</dbReference>
<evidence type="ECO:0000256" key="3">
    <source>
        <dbReference type="PROSITE-ProRule" id="PRU00284"/>
    </source>
</evidence>
<proteinExistence type="inferred from homology"/>
<evidence type="ECO:0000313" key="8">
    <source>
        <dbReference type="Proteomes" id="UP000076603"/>
    </source>
</evidence>
<dbReference type="Pfam" id="PF00672">
    <property type="entry name" value="HAMP"/>
    <property type="match status" value="1"/>
</dbReference>
<dbReference type="PANTHER" id="PTHR32089">
    <property type="entry name" value="METHYL-ACCEPTING CHEMOTAXIS PROTEIN MCPB"/>
    <property type="match status" value="1"/>
</dbReference>
<dbReference type="STRING" id="1121326.CLMAG_57530"/>
<dbReference type="Proteomes" id="UP000076603">
    <property type="component" value="Unassembled WGS sequence"/>
</dbReference>
<dbReference type="Gene3D" id="1.10.287.950">
    <property type="entry name" value="Methyl-accepting chemotaxis protein"/>
    <property type="match status" value="1"/>
</dbReference>
<name>A0A162QR12_9CLOT</name>
<dbReference type="InterPro" id="IPR004089">
    <property type="entry name" value="MCPsignal_dom"/>
</dbReference>
<dbReference type="PATRIC" id="fig|1121326.3.peg.5809"/>
<gene>
    <name evidence="7" type="primary">mcpA_9</name>
    <name evidence="7" type="ORF">CLMAG_57530</name>
</gene>
<dbReference type="CDD" id="cd06225">
    <property type="entry name" value="HAMP"/>
    <property type="match status" value="1"/>
</dbReference>
<dbReference type="SUPFAM" id="SSF58104">
    <property type="entry name" value="Methyl-accepting chemotaxis protein (MCP) signaling domain"/>
    <property type="match status" value="1"/>
</dbReference>
<dbReference type="GO" id="GO:0007165">
    <property type="term" value="P:signal transduction"/>
    <property type="evidence" value="ECO:0007669"/>
    <property type="project" value="UniProtKB-KW"/>
</dbReference>
<dbReference type="AlphaFoldDB" id="A0A162QR12"/>
<keyword evidence="8" id="KW-1185">Reference proteome</keyword>
<protein>
    <submittedName>
        <fullName evidence="7">Methyl-accepting chemotaxis protein McpA</fullName>
    </submittedName>
</protein>
<keyword evidence="4" id="KW-0472">Membrane</keyword>
<evidence type="ECO:0000313" key="7">
    <source>
        <dbReference type="EMBL" id="KZL88849.1"/>
    </source>
</evidence>
<dbReference type="Pfam" id="PF00015">
    <property type="entry name" value="MCPsignal"/>
    <property type="match status" value="1"/>
</dbReference>
<dbReference type="GO" id="GO:0016020">
    <property type="term" value="C:membrane"/>
    <property type="evidence" value="ECO:0007669"/>
    <property type="project" value="InterPro"/>
</dbReference>
<organism evidence="7 8">
    <name type="scientific">Clostridium magnum DSM 2767</name>
    <dbReference type="NCBI Taxonomy" id="1121326"/>
    <lineage>
        <taxon>Bacteria</taxon>
        <taxon>Bacillati</taxon>
        <taxon>Bacillota</taxon>
        <taxon>Clostridia</taxon>
        <taxon>Eubacteriales</taxon>
        <taxon>Clostridiaceae</taxon>
        <taxon>Clostridium</taxon>
    </lineage>
</organism>
<comment type="caution">
    <text evidence="7">The sequence shown here is derived from an EMBL/GenBank/DDBJ whole genome shotgun (WGS) entry which is preliminary data.</text>
</comment>
<evidence type="ECO:0000256" key="2">
    <source>
        <dbReference type="ARBA" id="ARBA00029447"/>
    </source>
</evidence>
<dbReference type="RefSeq" id="WP_066630331.1">
    <property type="nucleotide sequence ID" value="NZ_LWAE01000013.1"/>
</dbReference>
<keyword evidence="4" id="KW-0812">Transmembrane</keyword>
<feature type="domain" description="Methyl-accepting transducer" evidence="5">
    <location>
        <begin position="135"/>
        <end position="342"/>
    </location>
</feature>
<feature type="domain" description="HAMP" evidence="6">
    <location>
        <begin position="64"/>
        <end position="116"/>
    </location>
</feature>
<dbReference type="PROSITE" id="PS50111">
    <property type="entry name" value="CHEMOTAXIS_TRANSDUC_2"/>
    <property type="match status" value="1"/>
</dbReference>
<dbReference type="SMART" id="SM00283">
    <property type="entry name" value="MA"/>
    <property type="match status" value="1"/>
</dbReference>
<dbReference type="PROSITE" id="PS50885">
    <property type="entry name" value="HAMP"/>
    <property type="match status" value="1"/>
</dbReference>
<evidence type="ECO:0000259" key="6">
    <source>
        <dbReference type="PROSITE" id="PS50885"/>
    </source>
</evidence>
<comment type="similarity">
    <text evidence="2">Belongs to the methyl-accepting chemotaxis (MCP) protein family.</text>
</comment>
<accession>A0A162QR12</accession>
<dbReference type="PANTHER" id="PTHR32089:SF112">
    <property type="entry name" value="LYSOZYME-LIKE PROTEIN-RELATED"/>
    <property type="match status" value="1"/>
</dbReference>
<sequence length="342" mass="37298">MKKSLEKKLISLILIAFLIPIIPLEIHILMFTSDSYKSYNLSILIILIVLAAIYITFSCIFVKHKIINPIKQLETSMTKAGNGDFTVKTNIKTGDELETLSKYFNNMIKDQDHIVKNIRNFSETLTAESEEISASSEEISSATEEVAAHIEEVAQSCEKQNGLIVQTSEVLVQLSSLVQIAQNKASTAKNNSNTTMNAANNGRTQIEKTLNAINNISQTSAEAENIMHTLDDLSNKVSGIITTINDISEQTNLLALNAAIEAARAGEHGKGFSVVADEVRNLSEQTSNGANEISKLITEMTTLTRKAVESMTSNKKAVENGVSVATDTDKSFVNIISSVNQL</sequence>
<dbReference type="SMART" id="SM00304">
    <property type="entry name" value="HAMP"/>
    <property type="match status" value="1"/>
</dbReference>